<dbReference type="EMBL" id="LWHJ01000011">
    <property type="protein sequence ID" value="OAQ41839.1"/>
    <property type="molecule type" value="Genomic_DNA"/>
</dbReference>
<keyword evidence="1" id="KW-0812">Transmembrane</keyword>
<evidence type="ECO:0000313" key="2">
    <source>
        <dbReference type="EMBL" id="OAQ41839.1"/>
    </source>
</evidence>
<dbReference type="AlphaFoldDB" id="A0A179DMT7"/>
<feature type="transmembrane region" description="Helical" evidence="1">
    <location>
        <begin position="41"/>
        <end position="60"/>
    </location>
</feature>
<feature type="transmembrane region" description="Helical" evidence="1">
    <location>
        <begin position="72"/>
        <end position="94"/>
    </location>
</feature>
<dbReference type="Proteomes" id="UP000078459">
    <property type="component" value="Unassembled WGS sequence"/>
</dbReference>
<dbReference type="InterPro" id="IPR021215">
    <property type="entry name" value="DUF2752"/>
</dbReference>
<keyword evidence="1" id="KW-0472">Membrane</keyword>
<accession>A0A179DMT7</accession>
<keyword evidence="1" id="KW-1133">Transmembrane helix</keyword>
<dbReference type="STRING" id="1826909.A5893_01605"/>
<organism evidence="2 3">
    <name type="scientific">Pedobacter psychrophilus</name>
    <dbReference type="NCBI Taxonomy" id="1826909"/>
    <lineage>
        <taxon>Bacteria</taxon>
        <taxon>Pseudomonadati</taxon>
        <taxon>Bacteroidota</taxon>
        <taxon>Sphingobacteriia</taxon>
        <taxon>Sphingobacteriales</taxon>
        <taxon>Sphingobacteriaceae</taxon>
        <taxon>Pedobacter</taxon>
    </lineage>
</organism>
<dbReference type="RefSeq" id="WP_068820870.1">
    <property type="nucleotide sequence ID" value="NZ_LWHJ01000011.1"/>
</dbReference>
<reference evidence="2 3" key="2">
    <citation type="submission" date="2016-06" db="EMBL/GenBank/DDBJ databases">
        <title>Pedobacter psychrophilus sp. nov., isolated from Antarctic fragmentary rock.</title>
        <authorList>
            <person name="Svec P."/>
        </authorList>
    </citation>
    <scope>NUCLEOTIDE SEQUENCE [LARGE SCALE GENOMIC DNA]</scope>
    <source>
        <strain evidence="2 3">CCM 8644</strain>
    </source>
</reference>
<proteinExistence type="predicted"/>
<evidence type="ECO:0000313" key="3">
    <source>
        <dbReference type="Proteomes" id="UP000078459"/>
    </source>
</evidence>
<keyword evidence="3" id="KW-1185">Reference proteome</keyword>
<gene>
    <name evidence="2" type="ORF">A5893_01605</name>
</gene>
<reference evidence="2 3" key="1">
    <citation type="submission" date="2016-04" db="EMBL/GenBank/DDBJ databases">
        <authorList>
            <person name="Evans L.H."/>
            <person name="Alamgir A."/>
            <person name="Owens N."/>
            <person name="Weber N.D."/>
            <person name="Virtaneva K."/>
            <person name="Barbian K."/>
            <person name="Babar A."/>
            <person name="Rosenke K."/>
        </authorList>
    </citation>
    <scope>NUCLEOTIDE SEQUENCE [LARGE SCALE GENOMIC DNA]</scope>
    <source>
        <strain evidence="2 3">CCM 8644</strain>
    </source>
</reference>
<evidence type="ECO:0008006" key="4">
    <source>
        <dbReference type="Google" id="ProtNLM"/>
    </source>
</evidence>
<dbReference type="Pfam" id="PF10825">
    <property type="entry name" value="DUF2752"/>
    <property type="match status" value="1"/>
</dbReference>
<protein>
    <recommendedName>
        <fullName evidence="4">DUF2752 domain-containing protein</fullName>
    </recommendedName>
</protein>
<evidence type="ECO:0000256" key="1">
    <source>
        <dbReference type="SAM" id="Phobius"/>
    </source>
</evidence>
<comment type="caution">
    <text evidence="2">The sequence shown here is derived from an EMBL/GenBank/DDBJ whole genome shotgun (WGS) entry which is preliminary data.</text>
</comment>
<sequence length="95" mass="11025">MSGFLLPCLFKKITNLDCPGCGFQRSVLSLFEGDFLESWQLYPPMSLIIITSLIYLLDITGLLQMNNFLKRWILPFNLFLIGINYMIKILLMIMN</sequence>
<name>A0A179DMT7_9SPHI</name>
<dbReference type="OrthoDB" id="9815897at2"/>